<evidence type="ECO:0000259" key="17">
    <source>
        <dbReference type="PROSITE" id="PS51914"/>
    </source>
</evidence>
<keyword evidence="6 16" id="KW-0812">Transmembrane</keyword>
<keyword evidence="12 16" id="KW-0472">Membrane</keyword>
<keyword evidence="8 16" id="KW-1133">Transmembrane helix</keyword>
<evidence type="ECO:0000256" key="16">
    <source>
        <dbReference type="SAM" id="Phobius"/>
    </source>
</evidence>
<dbReference type="Proteomes" id="UP000094236">
    <property type="component" value="Unassembled WGS sequence"/>
</dbReference>
<evidence type="ECO:0000256" key="12">
    <source>
        <dbReference type="ARBA" id="ARBA00023136"/>
    </source>
</evidence>
<proteinExistence type="inferred from homology"/>
<evidence type="ECO:0000256" key="8">
    <source>
        <dbReference type="ARBA" id="ARBA00022989"/>
    </source>
</evidence>
<feature type="domain" description="MRH" evidence="17">
    <location>
        <begin position="12"/>
        <end position="177"/>
    </location>
</feature>
<organism evidence="18 19">
    <name type="scientific">Pachysolen tannophilus NRRL Y-2460</name>
    <dbReference type="NCBI Taxonomy" id="669874"/>
    <lineage>
        <taxon>Eukaryota</taxon>
        <taxon>Fungi</taxon>
        <taxon>Dikarya</taxon>
        <taxon>Ascomycota</taxon>
        <taxon>Saccharomycotina</taxon>
        <taxon>Pichiomycetes</taxon>
        <taxon>Pachysolenaceae</taxon>
        <taxon>Pachysolen</taxon>
    </lineage>
</organism>
<sequence>MKLTFAIDVAHDALSDYKIGQLIGIYELSSIRDTPPSVTNLTWVLNIYDSKADKSSSKLKVENCPENAQLCGLTTVSLPGKDAILTEIISFPNNLKFNTRVEENIDYFQRGMNDSDFLEIEIEGANWGKNSINAHLKFICDKSSNNKLGLNINGLTFQGWNGYDLYTEWVTTAACAGTEGSNPSKPPPKQNHGENGNDDSSHWGWFTWLFIFMVLLFAAYVIGNAWINANSSSGNEFLNELIDSFIDILHRIPSFLQEIWNKIFGSSSERGGYSAV</sequence>
<dbReference type="InterPro" id="IPR044865">
    <property type="entry name" value="MRH_dom"/>
</dbReference>
<gene>
    <name evidence="18" type="ORF">PACTADRAFT_17162</name>
</gene>
<dbReference type="GO" id="GO:0006914">
    <property type="term" value="P:autophagy"/>
    <property type="evidence" value="ECO:0007669"/>
    <property type="project" value="UniProtKB-KW"/>
</dbReference>
<dbReference type="InterPro" id="IPR018939">
    <property type="entry name" value="Autophagy-rel_prot_27"/>
</dbReference>
<keyword evidence="13" id="KW-1015">Disulfide bond</keyword>
<keyword evidence="9" id="KW-0072">Autophagy</keyword>
<feature type="transmembrane region" description="Helical" evidence="16">
    <location>
        <begin position="205"/>
        <end position="227"/>
    </location>
</feature>
<name>A0A1E4TV70_PACTA</name>
<keyword evidence="10" id="KW-0333">Golgi apparatus</keyword>
<comment type="subcellular location">
    <subcellularLocation>
        <location evidence="2">Cytoplasmic vesicle membrane</location>
        <topology evidence="2">Single-pass type I membrane protein</topology>
    </subcellularLocation>
    <subcellularLocation>
        <location evidence="3">Golgi apparatus membrane</location>
        <topology evidence="3">Single-pass type I membrane protein</topology>
    </subcellularLocation>
    <subcellularLocation>
        <location evidence="1">Mitochondrion membrane</location>
        <topology evidence="1">Single-pass membrane protein</topology>
    </subcellularLocation>
</comment>
<evidence type="ECO:0000313" key="18">
    <source>
        <dbReference type="EMBL" id="ODV95665.1"/>
    </source>
</evidence>
<evidence type="ECO:0000256" key="14">
    <source>
        <dbReference type="ARBA" id="ARBA00023329"/>
    </source>
</evidence>
<keyword evidence="11" id="KW-0496">Mitochondrion</keyword>
<keyword evidence="14" id="KW-0968">Cytoplasmic vesicle</keyword>
<dbReference type="OrthoDB" id="29460at2759"/>
<dbReference type="GO" id="GO:0030659">
    <property type="term" value="C:cytoplasmic vesicle membrane"/>
    <property type="evidence" value="ECO:0007669"/>
    <property type="project" value="UniProtKB-SubCell"/>
</dbReference>
<protein>
    <recommendedName>
        <fullName evidence="5">Autophagy-related protein 27</fullName>
    </recommendedName>
</protein>
<evidence type="ECO:0000256" key="11">
    <source>
        <dbReference type="ARBA" id="ARBA00023128"/>
    </source>
</evidence>
<evidence type="ECO:0000256" key="10">
    <source>
        <dbReference type="ARBA" id="ARBA00023034"/>
    </source>
</evidence>
<dbReference type="GO" id="GO:0000139">
    <property type="term" value="C:Golgi membrane"/>
    <property type="evidence" value="ECO:0007669"/>
    <property type="project" value="UniProtKB-SubCell"/>
</dbReference>
<evidence type="ECO:0000256" key="3">
    <source>
        <dbReference type="ARBA" id="ARBA00004614"/>
    </source>
</evidence>
<evidence type="ECO:0000313" key="19">
    <source>
        <dbReference type="Proteomes" id="UP000094236"/>
    </source>
</evidence>
<comment type="similarity">
    <text evidence="4">Belongs to the ATG27 family.</text>
</comment>
<evidence type="ECO:0000256" key="5">
    <source>
        <dbReference type="ARBA" id="ARBA00013776"/>
    </source>
</evidence>
<evidence type="ECO:0000256" key="7">
    <source>
        <dbReference type="ARBA" id="ARBA00022729"/>
    </source>
</evidence>
<dbReference type="AlphaFoldDB" id="A0A1E4TV70"/>
<evidence type="ECO:0000256" key="9">
    <source>
        <dbReference type="ARBA" id="ARBA00023006"/>
    </source>
</evidence>
<keyword evidence="7" id="KW-0732">Signal</keyword>
<feature type="region of interest" description="Disordered" evidence="15">
    <location>
        <begin position="177"/>
        <end position="196"/>
    </location>
</feature>
<evidence type="ECO:0000256" key="1">
    <source>
        <dbReference type="ARBA" id="ARBA00004304"/>
    </source>
</evidence>
<dbReference type="PROSITE" id="PS51914">
    <property type="entry name" value="MRH"/>
    <property type="match status" value="1"/>
</dbReference>
<dbReference type="EMBL" id="KV454014">
    <property type="protein sequence ID" value="ODV95665.1"/>
    <property type="molecule type" value="Genomic_DNA"/>
</dbReference>
<evidence type="ECO:0000256" key="4">
    <source>
        <dbReference type="ARBA" id="ARBA00005363"/>
    </source>
</evidence>
<evidence type="ECO:0000256" key="2">
    <source>
        <dbReference type="ARBA" id="ARBA00004358"/>
    </source>
</evidence>
<reference evidence="19" key="1">
    <citation type="submission" date="2016-05" db="EMBL/GenBank/DDBJ databases">
        <title>Comparative genomics of biotechnologically important yeasts.</title>
        <authorList>
            <consortium name="DOE Joint Genome Institute"/>
            <person name="Riley R."/>
            <person name="Haridas S."/>
            <person name="Wolfe K.H."/>
            <person name="Lopes M.R."/>
            <person name="Hittinger C.T."/>
            <person name="Goker M."/>
            <person name="Salamov A."/>
            <person name="Wisecaver J."/>
            <person name="Long T.M."/>
            <person name="Aerts A.L."/>
            <person name="Barry K."/>
            <person name="Choi C."/>
            <person name="Clum A."/>
            <person name="Coughlan A.Y."/>
            <person name="Deshpande S."/>
            <person name="Douglass A.P."/>
            <person name="Hanson S.J."/>
            <person name="Klenk H.-P."/>
            <person name="Labutti K."/>
            <person name="Lapidus A."/>
            <person name="Lindquist E."/>
            <person name="Lipzen A."/>
            <person name="Meier-Kolthoff J.P."/>
            <person name="Ohm R.A."/>
            <person name="Otillar R.P."/>
            <person name="Pangilinan J."/>
            <person name="Peng Y."/>
            <person name="Rokas A."/>
            <person name="Rosa C.A."/>
            <person name="Scheuner C."/>
            <person name="Sibirny A.A."/>
            <person name="Slot J.C."/>
            <person name="Stielow J.B."/>
            <person name="Sun H."/>
            <person name="Kurtzman C.P."/>
            <person name="Blackwell M."/>
            <person name="Grigoriev I.V."/>
            <person name="Jeffries T.W."/>
        </authorList>
    </citation>
    <scope>NUCLEOTIDE SEQUENCE [LARGE SCALE GENOMIC DNA]</scope>
    <source>
        <strain evidence="19">NRRL Y-2460</strain>
    </source>
</reference>
<keyword evidence="19" id="KW-1185">Reference proteome</keyword>
<dbReference type="GO" id="GO:0031966">
    <property type="term" value="C:mitochondrial membrane"/>
    <property type="evidence" value="ECO:0007669"/>
    <property type="project" value="UniProtKB-SubCell"/>
</dbReference>
<dbReference type="STRING" id="669874.A0A1E4TV70"/>
<evidence type="ECO:0000256" key="15">
    <source>
        <dbReference type="SAM" id="MobiDB-lite"/>
    </source>
</evidence>
<evidence type="ECO:0000256" key="6">
    <source>
        <dbReference type="ARBA" id="ARBA00022692"/>
    </source>
</evidence>
<accession>A0A1E4TV70</accession>
<evidence type="ECO:0000256" key="13">
    <source>
        <dbReference type="ARBA" id="ARBA00023157"/>
    </source>
</evidence>
<dbReference type="Pfam" id="PF09451">
    <property type="entry name" value="ATG27"/>
    <property type="match status" value="1"/>
</dbReference>